<evidence type="ECO:0000313" key="3">
    <source>
        <dbReference type="Proteomes" id="UP000326396"/>
    </source>
</evidence>
<dbReference type="InterPro" id="IPR004312">
    <property type="entry name" value="ATHILA_Orf1_C"/>
</dbReference>
<organism evidence="2 3">
    <name type="scientific">Mikania micrantha</name>
    <name type="common">bitter vine</name>
    <dbReference type="NCBI Taxonomy" id="192012"/>
    <lineage>
        <taxon>Eukaryota</taxon>
        <taxon>Viridiplantae</taxon>
        <taxon>Streptophyta</taxon>
        <taxon>Embryophyta</taxon>
        <taxon>Tracheophyta</taxon>
        <taxon>Spermatophyta</taxon>
        <taxon>Magnoliopsida</taxon>
        <taxon>eudicotyledons</taxon>
        <taxon>Gunneridae</taxon>
        <taxon>Pentapetalae</taxon>
        <taxon>asterids</taxon>
        <taxon>campanulids</taxon>
        <taxon>Asterales</taxon>
        <taxon>Asteraceae</taxon>
        <taxon>Asteroideae</taxon>
        <taxon>Heliantheae alliance</taxon>
        <taxon>Eupatorieae</taxon>
        <taxon>Mikania</taxon>
    </lineage>
</organism>
<comment type="caution">
    <text evidence="2">The sequence shown here is derived from an EMBL/GenBank/DDBJ whole genome shotgun (WGS) entry which is preliminary data.</text>
</comment>
<name>A0A5N6LNA5_9ASTR</name>
<dbReference type="AlphaFoldDB" id="A0A5N6LNA5"/>
<dbReference type="Proteomes" id="UP000326396">
    <property type="component" value="Linkage Group LG9"/>
</dbReference>
<gene>
    <name evidence="2" type="ORF">E3N88_40368</name>
</gene>
<dbReference type="EMBL" id="SZYD01000019">
    <property type="protein sequence ID" value="KAD2393391.1"/>
    <property type="molecule type" value="Genomic_DNA"/>
</dbReference>
<evidence type="ECO:0000259" key="1">
    <source>
        <dbReference type="Pfam" id="PF03078"/>
    </source>
</evidence>
<accession>A0A5N6LNA5</accession>
<sequence length="451" mass="53514">MFAMGTFESDRFDRFVSLKLLHHRNINWELVDQLGQRDRLERLLGPKWVRVLACDWPQYKEFTMEFHSTFMYDDSEFDSLDAVSFSLGRRVYEMTIPQFAIVSGFYTEEEVMSPRFVSSLRGATKKNTDFCISDVDLSEFWATIANSPFSTSMLESDIRDPILRYIHRVLACTLVGRSSGEEKVNWIDLFCLYCIVTGREANVACVLATSLARARRGVDEREKDDPPRWAWFMVGPQVMPPQGTPAAEIVMGSVPTHRQRPVFRRDFPPRQYPLREPIPDPLTLESLFHRMDGYHDQYRDWRLQDQRRLEDAMRYLMTSLHIDIHTRKHKVILKWLPPKVMKKIPLRKMRQDFLEGLRWWYYDGHTREAVIVLCKEKKWEIERIFDPMWLTNLSHSEVKALYIHQIFFDVEDLEQALQFMRVLRICMVFRIHSGTDWKAISDKYFKKDAAK</sequence>
<evidence type="ECO:0000313" key="2">
    <source>
        <dbReference type="EMBL" id="KAD2393391.1"/>
    </source>
</evidence>
<protein>
    <recommendedName>
        <fullName evidence="1">Arabidopsis retrotransposon Orf1 C-terminal domain-containing protein</fullName>
    </recommendedName>
</protein>
<proteinExistence type="predicted"/>
<feature type="domain" description="Arabidopsis retrotransposon Orf1 C-terminal" evidence="1">
    <location>
        <begin position="26"/>
        <end position="179"/>
    </location>
</feature>
<reference evidence="2 3" key="1">
    <citation type="submission" date="2019-05" db="EMBL/GenBank/DDBJ databases">
        <title>Mikania micrantha, genome provides insights into the molecular mechanism of rapid growth.</title>
        <authorList>
            <person name="Liu B."/>
        </authorList>
    </citation>
    <scope>NUCLEOTIDE SEQUENCE [LARGE SCALE GENOMIC DNA]</scope>
    <source>
        <strain evidence="2">NLD-2019</strain>
        <tissue evidence="2">Leaf</tissue>
    </source>
</reference>
<keyword evidence="3" id="KW-1185">Reference proteome</keyword>
<dbReference type="Pfam" id="PF03078">
    <property type="entry name" value="ATHILA"/>
    <property type="match status" value="1"/>
</dbReference>